<dbReference type="RefSeq" id="WP_062611655.1">
    <property type="nucleotide sequence ID" value="NZ_FCOX02000083.1"/>
</dbReference>
<accession>A0A158EGG1</accession>
<dbReference type="EMBL" id="FCOX02000083">
    <property type="protein sequence ID" value="SAL05496.1"/>
    <property type="molecule type" value="Genomic_DNA"/>
</dbReference>
<feature type="domain" description="BON" evidence="2">
    <location>
        <begin position="53"/>
        <end position="120"/>
    </location>
</feature>
<feature type="region of interest" description="Disordered" evidence="1">
    <location>
        <begin position="23"/>
        <end position="50"/>
    </location>
</feature>
<evidence type="ECO:0000256" key="1">
    <source>
        <dbReference type="SAM" id="MobiDB-lite"/>
    </source>
</evidence>
<evidence type="ECO:0000259" key="2">
    <source>
        <dbReference type="PROSITE" id="PS50914"/>
    </source>
</evidence>
<name>A0A158EGG1_9BURK</name>
<dbReference type="Proteomes" id="UP000071859">
    <property type="component" value="Unassembled WGS sequence"/>
</dbReference>
<gene>
    <name evidence="3" type="ORF">AWB78_07530</name>
</gene>
<proteinExistence type="predicted"/>
<reference evidence="3" key="1">
    <citation type="submission" date="2016-01" db="EMBL/GenBank/DDBJ databases">
        <authorList>
            <person name="Peeters C."/>
        </authorList>
    </citation>
    <scope>NUCLEOTIDE SEQUENCE</scope>
    <source>
        <strain evidence="3">LMG 29321</strain>
    </source>
</reference>
<comment type="caution">
    <text evidence="3">The sequence shown here is derived from an EMBL/GenBank/DDBJ whole genome shotgun (WGS) entry which is preliminary data.</text>
</comment>
<dbReference type="OrthoDB" id="9035457at2"/>
<evidence type="ECO:0000313" key="3">
    <source>
        <dbReference type="EMBL" id="SAL05496.1"/>
    </source>
</evidence>
<keyword evidence="4" id="KW-1185">Reference proteome</keyword>
<dbReference type="Pfam" id="PF04972">
    <property type="entry name" value="BON"/>
    <property type="match status" value="1"/>
</dbReference>
<dbReference type="AlphaFoldDB" id="A0A158EGG1"/>
<sequence length="124" mass="12168">MNAIKTLKLASGAVIVVTSINSWGQSSEPAATSTGSDAAATSQGMSKSDVRKANRALSKKVLTALSKSGVDTAGVSVLVKGSAITLAGSVPEAAQVEKAVTAAKGVSGVSSVSNALSIKEKGAH</sequence>
<dbReference type="Gene3D" id="3.30.1340.30">
    <property type="match status" value="1"/>
</dbReference>
<dbReference type="InterPro" id="IPR007055">
    <property type="entry name" value="BON_dom"/>
</dbReference>
<dbReference type="PROSITE" id="PS50914">
    <property type="entry name" value="BON"/>
    <property type="match status" value="1"/>
</dbReference>
<organism evidence="3 4">
    <name type="scientific">Caballeronia calidae</name>
    <dbReference type="NCBI Taxonomy" id="1777139"/>
    <lineage>
        <taxon>Bacteria</taxon>
        <taxon>Pseudomonadati</taxon>
        <taxon>Pseudomonadota</taxon>
        <taxon>Betaproteobacteria</taxon>
        <taxon>Burkholderiales</taxon>
        <taxon>Burkholderiaceae</taxon>
        <taxon>Caballeronia</taxon>
    </lineage>
</organism>
<evidence type="ECO:0000313" key="4">
    <source>
        <dbReference type="Proteomes" id="UP000071859"/>
    </source>
</evidence>
<feature type="compositionally biased region" description="Low complexity" evidence="1">
    <location>
        <begin position="30"/>
        <end position="42"/>
    </location>
</feature>
<protein>
    <submittedName>
        <fullName evidence="3">Transport-associated protein</fullName>
    </submittedName>
</protein>